<sequence length="275" mass="30915">MLKDITIGQYFPGHSVVHRMDPRMKLILTIFYIVILFVVSNPFGFIPSVLFLMGAYMVSRIPLKMIARSIKPILPIILFTSILNLFFISGESVIFEIGPIHMTWQGVYTAVRMALRLVLLIAGTSLMTYTTSPISLTDAIERLLGPLKVVHFPVHELAMMMSIALRFIPTLVEETDKIMSAQKARGADMDSGGLIHRAKALVPILIPLFISAFRRAEELALAMECRCYRGGEGRTRMKQLRYSRLDLIGLLVTVILLAAVIVLNLIPMPFLEWLL</sequence>
<name>A0A9D1DXI9_9FIRM</name>
<dbReference type="GO" id="GO:0005886">
    <property type="term" value="C:plasma membrane"/>
    <property type="evidence" value="ECO:0007669"/>
    <property type="project" value="UniProtKB-SubCell"/>
</dbReference>
<keyword evidence="8 9" id="KW-0472">Membrane</keyword>
<comment type="subunit">
    <text evidence="9">Forms a stable energy-coupling factor (ECF) transporter complex composed of 2 membrane-embedded substrate-binding proteins (S component), 2 ATP-binding proteins (A component) and 2 transmembrane proteins (T component).</text>
</comment>
<evidence type="ECO:0000256" key="9">
    <source>
        <dbReference type="HAMAP-Rule" id="MF_01461"/>
    </source>
</evidence>
<dbReference type="AlphaFoldDB" id="A0A9D1DXI9"/>
<dbReference type="Proteomes" id="UP000824241">
    <property type="component" value="Unassembled WGS sequence"/>
</dbReference>
<dbReference type="HAMAP" id="MF_01461">
    <property type="entry name" value="EcfT"/>
    <property type="match status" value="1"/>
</dbReference>
<keyword evidence="5 9" id="KW-1003">Cell membrane</keyword>
<dbReference type="EMBL" id="DVHA01000134">
    <property type="protein sequence ID" value="HIR60753.1"/>
    <property type="molecule type" value="Genomic_DNA"/>
</dbReference>
<reference evidence="10" key="2">
    <citation type="journal article" date="2021" name="PeerJ">
        <title>Extensive microbial diversity within the chicken gut microbiome revealed by metagenomics and culture.</title>
        <authorList>
            <person name="Gilroy R."/>
            <person name="Ravi A."/>
            <person name="Getino M."/>
            <person name="Pursley I."/>
            <person name="Horton D.L."/>
            <person name="Alikhan N.F."/>
            <person name="Baker D."/>
            <person name="Gharbi K."/>
            <person name="Hall N."/>
            <person name="Watson M."/>
            <person name="Adriaenssens E.M."/>
            <person name="Foster-Nyarko E."/>
            <person name="Jarju S."/>
            <person name="Secka A."/>
            <person name="Antonio M."/>
            <person name="Oren A."/>
            <person name="Chaudhuri R.R."/>
            <person name="La Ragione R."/>
            <person name="Hildebrand F."/>
            <person name="Pallen M.J."/>
        </authorList>
    </citation>
    <scope>NUCLEOTIDE SEQUENCE</scope>
    <source>
        <strain evidence="10">CHK189-12415</strain>
    </source>
</reference>
<reference evidence="10" key="1">
    <citation type="submission" date="2020-10" db="EMBL/GenBank/DDBJ databases">
        <authorList>
            <person name="Gilroy R."/>
        </authorList>
    </citation>
    <scope>NUCLEOTIDE SEQUENCE</scope>
    <source>
        <strain evidence="10">CHK189-12415</strain>
    </source>
</reference>
<dbReference type="InterPro" id="IPR051611">
    <property type="entry name" value="ECF_transporter_component"/>
</dbReference>
<evidence type="ECO:0000313" key="11">
    <source>
        <dbReference type="Proteomes" id="UP000824241"/>
    </source>
</evidence>
<evidence type="ECO:0000313" key="10">
    <source>
        <dbReference type="EMBL" id="HIR60753.1"/>
    </source>
</evidence>
<evidence type="ECO:0000256" key="2">
    <source>
        <dbReference type="ARBA" id="ARBA00005660"/>
    </source>
</evidence>
<comment type="caution">
    <text evidence="10">The sequence shown here is derived from an EMBL/GenBank/DDBJ whole genome shotgun (WGS) entry which is preliminary data.</text>
</comment>
<dbReference type="PANTHER" id="PTHR34857:SF2">
    <property type="entry name" value="SLL0384 PROTEIN"/>
    <property type="match status" value="1"/>
</dbReference>
<organism evidence="10 11">
    <name type="scientific">Candidatus Faecivivens stercoravium</name>
    <dbReference type="NCBI Taxonomy" id="2840803"/>
    <lineage>
        <taxon>Bacteria</taxon>
        <taxon>Bacillati</taxon>
        <taxon>Bacillota</taxon>
        <taxon>Clostridia</taxon>
        <taxon>Eubacteriales</taxon>
        <taxon>Oscillospiraceae</taxon>
        <taxon>Oscillospiraceae incertae sedis</taxon>
        <taxon>Candidatus Faecivivens</taxon>
    </lineage>
</organism>
<evidence type="ECO:0000256" key="6">
    <source>
        <dbReference type="ARBA" id="ARBA00022692"/>
    </source>
</evidence>
<comment type="subcellular location">
    <subcellularLocation>
        <location evidence="1 9">Cell membrane</location>
        <topology evidence="1 9">Multi-pass membrane protein</topology>
    </subcellularLocation>
</comment>
<evidence type="ECO:0000256" key="3">
    <source>
        <dbReference type="ARBA" id="ARBA00014042"/>
    </source>
</evidence>
<feature type="transmembrane region" description="Helical" evidence="9">
    <location>
        <begin position="245"/>
        <end position="266"/>
    </location>
</feature>
<proteinExistence type="inferred from homology"/>
<feature type="transmembrane region" description="Helical" evidence="9">
    <location>
        <begin position="73"/>
        <end position="95"/>
    </location>
</feature>
<comment type="function">
    <text evidence="9">Transmembrane (T) component of an energy-coupling factor (ECF) ABC-transporter complex. Unlike classic ABC transporters this ECF transporter provides the energy necessary to transport a number of different substrates.</text>
</comment>
<evidence type="ECO:0000256" key="5">
    <source>
        <dbReference type="ARBA" id="ARBA00022475"/>
    </source>
</evidence>
<keyword evidence="4 9" id="KW-0813">Transport</keyword>
<comment type="similarity">
    <text evidence="2 9">Belongs to the energy-coupling factor EcfT family.</text>
</comment>
<gene>
    <name evidence="9" type="primary">ecfT</name>
    <name evidence="10" type="ORF">IAB37_04170</name>
</gene>
<dbReference type="PANTHER" id="PTHR34857">
    <property type="entry name" value="SLL0384 PROTEIN"/>
    <property type="match status" value="1"/>
</dbReference>
<evidence type="ECO:0000256" key="1">
    <source>
        <dbReference type="ARBA" id="ARBA00004651"/>
    </source>
</evidence>
<dbReference type="CDD" id="cd16914">
    <property type="entry name" value="EcfT"/>
    <property type="match status" value="1"/>
</dbReference>
<evidence type="ECO:0000256" key="7">
    <source>
        <dbReference type="ARBA" id="ARBA00022989"/>
    </source>
</evidence>
<protein>
    <recommendedName>
        <fullName evidence="3 9">Energy-coupling factor transporter transmembrane protein EcfT</fullName>
        <shortName evidence="9">ECF transporter T component EcfT</shortName>
    </recommendedName>
</protein>
<feature type="transmembrane region" description="Helical" evidence="9">
    <location>
        <begin position="107"/>
        <end position="129"/>
    </location>
</feature>
<evidence type="ECO:0000256" key="8">
    <source>
        <dbReference type="ARBA" id="ARBA00023136"/>
    </source>
</evidence>
<dbReference type="InterPro" id="IPR024919">
    <property type="entry name" value="EcfT"/>
</dbReference>
<dbReference type="InterPro" id="IPR003339">
    <property type="entry name" value="ABC/ECF_trnsptr_transmembrane"/>
</dbReference>
<dbReference type="Pfam" id="PF02361">
    <property type="entry name" value="CbiQ"/>
    <property type="match status" value="1"/>
</dbReference>
<accession>A0A9D1DXI9</accession>
<keyword evidence="6 9" id="KW-0812">Transmembrane</keyword>
<evidence type="ECO:0000256" key="4">
    <source>
        <dbReference type="ARBA" id="ARBA00022448"/>
    </source>
</evidence>
<keyword evidence="7 9" id="KW-1133">Transmembrane helix</keyword>
<feature type="transmembrane region" description="Helical" evidence="9">
    <location>
        <begin position="26"/>
        <end position="53"/>
    </location>
</feature>
<dbReference type="GO" id="GO:0022857">
    <property type="term" value="F:transmembrane transporter activity"/>
    <property type="evidence" value="ECO:0007669"/>
    <property type="project" value="UniProtKB-UniRule"/>
</dbReference>